<name>A0A068NSE6_FIMGI</name>
<sequence length="254" mass="27799">MGSAIFGQAMREYLRPKRLLPWIGLSFLCLLLAHFWSTLDPSSKPDGRYATVSSILVYRLLALASAIFTTAIITQEVEQRTIVYLLTRPVKRSTLLLVRYAASVLVVTMLGVFGAVLTTLGAFNGLGGNSMLATDILAMSIGAMAYGALFLFVSLLFNRSLIICALFAFGWEASIPNMPGEMYRLSIFSYLQAIAQHPSQGDNKGLALLTGTAGDNAITRNSAFMTLGILVVVMLALSAWWFTKFEYVPREDSE</sequence>
<feature type="transmembrane region" description="Helical" evidence="1">
    <location>
        <begin position="223"/>
        <end position="242"/>
    </location>
</feature>
<dbReference type="STRING" id="661478.OP10G_2312"/>
<dbReference type="KEGG" id="fgi:OP10G_2312"/>
<protein>
    <submittedName>
        <fullName evidence="2">Putative integral membrane protein</fullName>
    </submittedName>
</protein>
<evidence type="ECO:0000256" key="1">
    <source>
        <dbReference type="SAM" id="Phobius"/>
    </source>
</evidence>
<reference evidence="2 3" key="1">
    <citation type="journal article" date="2014" name="PLoS ONE">
        <title>The first complete genome sequence of the class fimbriimonadia in the phylum armatimonadetes.</title>
        <authorList>
            <person name="Hu Z.Y."/>
            <person name="Wang Y.Z."/>
            <person name="Im W.T."/>
            <person name="Wang S.Y."/>
            <person name="Zhao G.P."/>
            <person name="Zheng H.J."/>
            <person name="Quan Z.X."/>
        </authorList>
    </citation>
    <scope>NUCLEOTIDE SEQUENCE [LARGE SCALE GENOMIC DNA]</scope>
    <source>
        <strain evidence="2">Gsoil 348</strain>
    </source>
</reference>
<feature type="transmembrane region" description="Helical" evidence="1">
    <location>
        <begin position="56"/>
        <end position="74"/>
    </location>
</feature>
<gene>
    <name evidence="2" type="ORF">OP10G_2312</name>
</gene>
<feature type="transmembrane region" description="Helical" evidence="1">
    <location>
        <begin position="19"/>
        <end position="36"/>
    </location>
</feature>
<dbReference type="Pfam" id="PF12730">
    <property type="entry name" value="ABC2_membrane_4"/>
    <property type="match status" value="1"/>
</dbReference>
<dbReference type="AlphaFoldDB" id="A0A068NSE6"/>
<feature type="transmembrane region" description="Helical" evidence="1">
    <location>
        <begin position="136"/>
        <end position="157"/>
    </location>
</feature>
<dbReference type="Proteomes" id="UP000027982">
    <property type="component" value="Chromosome"/>
</dbReference>
<accession>A0A068NSE6</accession>
<evidence type="ECO:0000313" key="2">
    <source>
        <dbReference type="EMBL" id="AIE85680.1"/>
    </source>
</evidence>
<dbReference type="EMBL" id="CP007139">
    <property type="protein sequence ID" value="AIE85680.1"/>
    <property type="molecule type" value="Genomic_DNA"/>
</dbReference>
<keyword evidence="3" id="KW-1185">Reference proteome</keyword>
<keyword evidence="1" id="KW-0472">Membrane</keyword>
<evidence type="ECO:0000313" key="3">
    <source>
        <dbReference type="Proteomes" id="UP000027982"/>
    </source>
</evidence>
<dbReference type="eggNOG" id="ENOG5033NQT">
    <property type="taxonomic scope" value="Bacteria"/>
</dbReference>
<proteinExistence type="predicted"/>
<dbReference type="HOGENOM" id="CLU_1093034_0_0_0"/>
<keyword evidence="1" id="KW-0812">Transmembrane</keyword>
<feature type="transmembrane region" description="Helical" evidence="1">
    <location>
        <begin position="95"/>
        <end position="116"/>
    </location>
</feature>
<keyword evidence="1" id="KW-1133">Transmembrane helix</keyword>
<organism evidence="2 3">
    <name type="scientific">Fimbriimonas ginsengisoli Gsoil 348</name>
    <dbReference type="NCBI Taxonomy" id="661478"/>
    <lineage>
        <taxon>Bacteria</taxon>
        <taxon>Bacillati</taxon>
        <taxon>Armatimonadota</taxon>
        <taxon>Fimbriimonadia</taxon>
        <taxon>Fimbriimonadales</taxon>
        <taxon>Fimbriimonadaceae</taxon>
        <taxon>Fimbriimonas</taxon>
    </lineage>
</organism>